<dbReference type="AlphaFoldDB" id="A0A812PB06"/>
<evidence type="ECO:0000313" key="2">
    <source>
        <dbReference type="Proteomes" id="UP000604046"/>
    </source>
</evidence>
<name>A0A812PB06_9DINO</name>
<proteinExistence type="predicted"/>
<dbReference type="Proteomes" id="UP000604046">
    <property type="component" value="Unassembled WGS sequence"/>
</dbReference>
<reference evidence="1" key="1">
    <citation type="submission" date="2021-02" db="EMBL/GenBank/DDBJ databases">
        <authorList>
            <person name="Dougan E. K."/>
            <person name="Rhodes N."/>
            <person name="Thang M."/>
            <person name="Chan C."/>
        </authorList>
    </citation>
    <scope>NUCLEOTIDE SEQUENCE</scope>
</reference>
<organism evidence="1 2">
    <name type="scientific">Symbiodinium natans</name>
    <dbReference type="NCBI Taxonomy" id="878477"/>
    <lineage>
        <taxon>Eukaryota</taxon>
        <taxon>Sar</taxon>
        <taxon>Alveolata</taxon>
        <taxon>Dinophyceae</taxon>
        <taxon>Suessiales</taxon>
        <taxon>Symbiodiniaceae</taxon>
        <taxon>Symbiodinium</taxon>
    </lineage>
</organism>
<keyword evidence="2" id="KW-1185">Reference proteome</keyword>
<comment type="caution">
    <text evidence="1">The sequence shown here is derived from an EMBL/GenBank/DDBJ whole genome shotgun (WGS) entry which is preliminary data.</text>
</comment>
<sequence length="112" mass="12409">MDGIDTVGSEVLAVDRRFTWELRVDRLPVLYTHQKATRRRVLREGSLRLAAGLAVLLDAENRALDEQTVTVALLDQLERGEEIVAGYSAGSYFAAPTMTSMWPLAQSQSKTS</sequence>
<accession>A0A812PB06</accession>
<dbReference type="EMBL" id="CAJNDS010002138">
    <property type="protein sequence ID" value="CAE7347297.1"/>
    <property type="molecule type" value="Genomic_DNA"/>
</dbReference>
<gene>
    <name evidence="1" type="primary">licB</name>
    <name evidence="1" type="ORF">SNAT2548_LOCUS18225</name>
</gene>
<evidence type="ECO:0000313" key="1">
    <source>
        <dbReference type="EMBL" id="CAE7347297.1"/>
    </source>
</evidence>
<protein>
    <submittedName>
        <fullName evidence="1">LicB protein</fullName>
    </submittedName>
</protein>